<reference evidence="3 5" key="1">
    <citation type="submission" date="2018-06" db="EMBL/GenBank/DDBJ databases">
        <authorList>
            <consortium name="Pathogen Informatics"/>
            <person name="Doyle S."/>
        </authorList>
    </citation>
    <scope>NUCLEOTIDE SEQUENCE [LARGE SCALE GENOMIC DNA]</scope>
    <source>
        <strain evidence="3 5">NCTC11546</strain>
    </source>
</reference>
<evidence type="ECO:0000259" key="1">
    <source>
        <dbReference type="Pfam" id="PF01609"/>
    </source>
</evidence>
<sequence length="199" mass="23412">MPYIVKKTLETIIKSKNDYIVQVKGNQKKLFEQIKANVATKKYLMHTYQECSLLRGRDELRITKVYKNLEGISPEWFGIKRIIETTRYVKTKKGQTIEIVYHISSVAKNKADFFANHIRSHWGIENRLHWVKDVQMKEDKSKTKSSNAPENLSIMRNISINLFRLNGKDSIKSAMEWSIINFKELMNLIYYKSNICNSM</sequence>
<evidence type="ECO:0000313" key="2">
    <source>
        <dbReference type="EMBL" id="SQA77351.1"/>
    </source>
</evidence>
<dbReference type="AlphaFoldDB" id="A0A2X2RGA1"/>
<dbReference type="GO" id="GO:0003677">
    <property type="term" value="F:DNA binding"/>
    <property type="evidence" value="ECO:0007669"/>
    <property type="project" value="InterPro"/>
</dbReference>
<evidence type="ECO:0000313" key="4">
    <source>
        <dbReference type="EMBL" id="SQA78349.1"/>
    </source>
</evidence>
<dbReference type="EMBL" id="UARG01000017">
    <property type="protein sequence ID" value="SQA78244.1"/>
    <property type="molecule type" value="Genomic_DNA"/>
</dbReference>
<dbReference type="GO" id="GO:0004803">
    <property type="term" value="F:transposase activity"/>
    <property type="evidence" value="ECO:0007669"/>
    <property type="project" value="InterPro"/>
</dbReference>
<evidence type="ECO:0000313" key="5">
    <source>
        <dbReference type="Proteomes" id="UP000249891"/>
    </source>
</evidence>
<dbReference type="NCBIfam" id="NF033564">
    <property type="entry name" value="transpos_ISAs1"/>
    <property type="match status" value="1"/>
</dbReference>
<dbReference type="PANTHER" id="PTHR30298:SF0">
    <property type="entry name" value="PROTEIN YBFL-RELATED"/>
    <property type="match status" value="1"/>
</dbReference>
<dbReference type="InterPro" id="IPR047647">
    <property type="entry name" value="ISAs1_transpos"/>
</dbReference>
<evidence type="ECO:0000313" key="3">
    <source>
        <dbReference type="EMBL" id="SQA78244.1"/>
    </source>
</evidence>
<dbReference type="InterPro" id="IPR051698">
    <property type="entry name" value="Transposase_11-like"/>
</dbReference>
<dbReference type="Proteomes" id="UP000249891">
    <property type="component" value="Unassembled WGS sequence"/>
</dbReference>
<dbReference type="EMBL" id="UARG01000017">
    <property type="protein sequence ID" value="SQA77351.1"/>
    <property type="molecule type" value="Genomic_DNA"/>
</dbReference>
<accession>A0A2X2RGA1</accession>
<proteinExistence type="predicted"/>
<name>A0A2X2RGA1_CAPOC</name>
<protein>
    <submittedName>
        <fullName evidence="3">Transposase</fullName>
    </submittedName>
</protein>
<organism evidence="3 5">
    <name type="scientific">Capnocytophaga ochracea</name>
    <dbReference type="NCBI Taxonomy" id="1018"/>
    <lineage>
        <taxon>Bacteria</taxon>
        <taxon>Pseudomonadati</taxon>
        <taxon>Bacteroidota</taxon>
        <taxon>Flavobacteriia</taxon>
        <taxon>Flavobacteriales</taxon>
        <taxon>Flavobacteriaceae</taxon>
        <taxon>Capnocytophaga</taxon>
    </lineage>
</organism>
<dbReference type="EMBL" id="UARG01000017">
    <property type="protein sequence ID" value="SQA78349.1"/>
    <property type="molecule type" value="Genomic_DNA"/>
</dbReference>
<feature type="domain" description="Transposase IS4-like" evidence="1">
    <location>
        <begin position="3"/>
        <end position="162"/>
    </location>
</feature>
<dbReference type="PANTHER" id="PTHR30298">
    <property type="entry name" value="H REPEAT-ASSOCIATED PREDICTED TRANSPOSASE"/>
    <property type="match status" value="1"/>
</dbReference>
<dbReference type="GO" id="GO:0006313">
    <property type="term" value="P:DNA transposition"/>
    <property type="evidence" value="ECO:0007669"/>
    <property type="project" value="InterPro"/>
</dbReference>
<dbReference type="Pfam" id="PF01609">
    <property type="entry name" value="DDE_Tnp_1"/>
    <property type="match status" value="1"/>
</dbReference>
<dbReference type="InterPro" id="IPR002559">
    <property type="entry name" value="Transposase_11"/>
</dbReference>
<gene>
    <name evidence="2" type="ORF">NCTC11546_00554</name>
    <name evidence="3" type="ORF">NCTC11546_01473</name>
    <name evidence="4" type="ORF">NCTC11546_01579</name>
</gene>